<dbReference type="STRING" id="320787.CA2015_1289"/>
<evidence type="ECO:0000313" key="2">
    <source>
        <dbReference type="Proteomes" id="UP000036520"/>
    </source>
</evidence>
<proteinExistence type="predicted"/>
<evidence type="ECO:0000313" key="1">
    <source>
        <dbReference type="EMBL" id="AKP50737.1"/>
    </source>
</evidence>
<dbReference type="AlphaFoldDB" id="A0A0H4PR29"/>
<keyword evidence="2" id="KW-1185">Reference proteome</keyword>
<dbReference type="KEGG" id="camu:CA2015_1289"/>
<dbReference type="RefSeq" id="WP_048641156.1">
    <property type="nucleotide sequence ID" value="NZ_CP012040.1"/>
</dbReference>
<dbReference type="Proteomes" id="UP000036520">
    <property type="component" value="Chromosome"/>
</dbReference>
<sequence length="74" mass="8703">MAVSRNDKEQIVKAYFEKSIAKKEVESLLINGKAIAPKEWVYSNEEERIKQEQKRELISRVFGYSISEIEWVIV</sequence>
<accession>A0A0H4PR29</accession>
<dbReference type="EMBL" id="CP012040">
    <property type="protein sequence ID" value="AKP50737.1"/>
    <property type="molecule type" value="Genomic_DNA"/>
</dbReference>
<dbReference type="OrthoDB" id="840340at2"/>
<reference evidence="1 2" key="1">
    <citation type="submission" date="2015-07" db="EMBL/GenBank/DDBJ databases">
        <authorList>
            <person name="Kim K.M."/>
        </authorList>
    </citation>
    <scope>NUCLEOTIDE SEQUENCE [LARGE SCALE GENOMIC DNA]</scope>
    <source>
        <strain evidence="1 2">KCTC 12363</strain>
    </source>
</reference>
<gene>
    <name evidence="1" type="ORF">CA2015_1289</name>
</gene>
<organism evidence="1 2">
    <name type="scientific">Cyclobacterium amurskyense</name>
    <dbReference type="NCBI Taxonomy" id="320787"/>
    <lineage>
        <taxon>Bacteria</taxon>
        <taxon>Pseudomonadati</taxon>
        <taxon>Bacteroidota</taxon>
        <taxon>Cytophagia</taxon>
        <taxon>Cytophagales</taxon>
        <taxon>Cyclobacteriaceae</taxon>
        <taxon>Cyclobacterium</taxon>
    </lineage>
</organism>
<name>A0A0H4PR29_9BACT</name>
<protein>
    <submittedName>
        <fullName evidence="1">Uncharacterized protein</fullName>
    </submittedName>
</protein>